<name>A7TFZ3_VANPO</name>
<organism evidence="13">
    <name type="scientific">Vanderwaltozyma polyspora (strain ATCC 22028 / DSM 70294 / BCRC 21397 / CBS 2163 / NBRC 10782 / NRRL Y-8283 / UCD 57-17)</name>
    <name type="common">Kluyveromyces polysporus</name>
    <dbReference type="NCBI Taxonomy" id="436907"/>
    <lineage>
        <taxon>Eukaryota</taxon>
        <taxon>Fungi</taxon>
        <taxon>Dikarya</taxon>
        <taxon>Ascomycota</taxon>
        <taxon>Saccharomycotina</taxon>
        <taxon>Saccharomycetes</taxon>
        <taxon>Saccharomycetales</taxon>
        <taxon>Saccharomycetaceae</taxon>
        <taxon>Vanderwaltozyma</taxon>
    </lineage>
</organism>
<dbReference type="Gene3D" id="1.20.5.340">
    <property type="match status" value="1"/>
</dbReference>
<keyword evidence="2 9" id="KW-0853">WD repeat</keyword>
<feature type="compositionally biased region" description="Polar residues" evidence="10">
    <location>
        <begin position="426"/>
        <end position="451"/>
    </location>
</feature>
<evidence type="ECO:0000256" key="1">
    <source>
        <dbReference type="ARBA" id="ARBA00022491"/>
    </source>
</evidence>
<feature type="repeat" description="WD" evidence="9">
    <location>
        <begin position="644"/>
        <end position="685"/>
    </location>
</feature>
<dbReference type="CDD" id="cd00200">
    <property type="entry name" value="WD40"/>
    <property type="match status" value="1"/>
</dbReference>
<evidence type="ECO:0000259" key="11">
    <source>
        <dbReference type="Pfam" id="PF08581"/>
    </source>
</evidence>
<feature type="repeat" description="WD" evidence="9">
    <location>
        <begin position="465"/>
        <end position="499"/>
    </location>
</feature>
<feature type="repeat" description="WD" evidence="9">
    <location>
        <begin position="541"/>
        <end position="583"/>
    </location>
</feature>
<dbReference type="RefSeq" id="XP_001646608.1">
    <property type="nucleotide sequence ID" value="XM_001646558.1"/>
</dbReference>
<feature type="region of interest" description="Disordered" evidence="10">
    <location>
        <begin position="92"/>
        <end position="154"/>
    </location>
</feature>
<evidence type="ECO:0000256" key="10">
    <source>
        <dbReference type="SAM" id="MobiDB-lite"/>
    </source>
</evidence>
<dbReference type="PRINTS" id="PR00320">
    <property type="entry name" value="GPROTEINBRPT"/>
</dbReference>
<dbReference type="GO" id="GO:2000879">
    <property type="term" value="P:negative regulation of dipeptide transport"/>
    <property type="evidence" value="ECO:0007669"/>
    <property type="project" value="EnsemblFungi"/>
</dbReference>
<dbReference type="PANTHER" id="PTHR19848">
    <property type="entry name" value="WD40 REPEAT PROTEIN"/>
    <property type="match status" value="1"/>
</dbReference>
<dbReference type="InterPro" id="IPR036322">
    <property type="entry name" value="WD40_repeat_dom_sf"/>
</dbReference>
<dbReference type="InterPro" id="IPR013890">
    <property type="entry name" value="Tscrpt_rep_Tup1_N"/>
</dbReference>
<dbReference type="InterPro" id="IPR019775">
    <property type="entry name" value="WD40_repeat_CS"/>
</dbReference>
<dbReference type="FunFam" id="2.130.10.10:FF:000111">
    <property type="entry name" value="Transcriptional repressor rco-1"/>
    <property type="match status" value="1"/>
</dbReference>
<dbReference type="FunFam" id="1.20.5.340:FF:000043">
    <property type="entry name" value="Transcriptional repressor TUP1"/>
    <property type="match status" value="1"/>
</dbReference>
<evidence type="ECO:0000256" key="7">
    <source>
        <dbReference type="ARBA" id="ARBA00073268"/>
    </source>
</evidence>
<dbReference type="GO" id="GO:0042393">
    <property type="term" value="F:histone binding"/>
    <property type="evidence" value="ECO:0007669"/>
    <property type="project" value="EnsemblFungi"/>
</dbReference>
<keyword evidence="5" id="KW-0804">Transcription</keyword>
<dbReference type="PANTHER" id="PTHR19848:SF8">
    <property type="entry name" value="F-BOX AND WD REPEAT DOMAIN CONTAINING 7"/>
    <property type="match status" value="1"/>
</dbReference>
<evidence type="ECO:0000313" key="12">
    <source>
        <dbReference type="EMBL" id="EDO18750.1"/>
    </source>
</evidence>
<dbReference type="PhylomeDB" id="A7TFZ3"/>
<dbReference type="GO" id="GO:0003714">
    <property type="term" value="F:transcription corepressor activity"/>
    <property type="evidence" value="ECO:0007669"/>
    <property type="project" value="EnsemblFungi"/>
</dbReference>
<dbReference type="GO" id="GO:0045944">
    <property type="term" value="P:positive regulation of transcription by RNA polymerase II"/>
    <property type="evidence" value="ECO:0007669"/>
    <property type="project" value="EnsemblFungi"/>
</dbReference>
<feature type="compositionally biased region" description="Polar residues" evidence="10">
    <location>
        <begin position="124"/>
        <end position="154"/>
    </location>
</feature>
<dbReference type="eggNOG" id="KOG0266">
    <property type="taxonomic scope" value="Eukaryota"/>
</dbReference>
<keyword evidence="1" id="KW-0678">Repressor</keyword>
<dbReference type="InterPro" id="IPR020472">
    <property type="entry name" value="WD40_PAC1"/>
</dbReference>
<feature type="domain" description="Transcriptional repressor Tup1 N-terminal" evidence="11">
    <location>
        <begin position="11"/>
        <end position="88"/>
    </location>
</feature>
<gene>
    <name evidence="12" type="ORF">Kpol_1028p23</name>
</gene>
<comment type="similarity">
    <text evidence="6">Belongs to the WD repeat TUP1 family.</text>
</comment>
<accession>A7TFZ3</accession>
<evidence type="ECO:0000256" key="6">
    <source>
        <dbReference type="ARBA" id="ARBA00060760"/>
    </source>
</evidence>
<feature type="region of interest" description="Disordered" evidence="10">
    <location>
        <begin position="257"/>
        <end position="325"/>
    </location>
</feature>
<dbReference type="InterPro" id="IPR015943">
    <property type="entry name" value="WD40/YVTN_repeat-like_dom_sf"/>
</dbReference>
<dbReference type="SMART" id="SM00320">
    <property type="entry name" value="WD40"/>
    <property type="match status" value="7"/>
</dbReference>
<dbReference type="OMA" id="HYLVPYN"/>
<dbReference type="EMBL" id="DS480385">
    <property type="protein sequence ID" value="EDO18750.1"/>
    <property type="molecule type" value="Genomic_DNA"/>
</dbReference>
<dbReference type="InParanoid" id="A7TFZ3"/>
<dbReference type="Pfam" id="PF08581">
    <property type="entry name" value="Tup_N"/>
    <property type="match status" value="1"/>
</dbReference>
<feature type="compositionally biased region" description="Basic and acidic residues" evidence="10">
    <location>
        <begin position="299"/>
        <end position="313"/>
    </location>
</feature>
<feature type="region of interest" description="Disordered" evidence="10">
    <location>
        <begin position="424"/>
        <end position="455"/>
    </location>
</feature>
<dbReference type="FunCoup" id="A7TFZ3">
    <property type="interactions" value="2137"/>
</dbReference>
<dbReference type="STRING" id="436907.A7TFZ3"/>
<evidence type="ECO:0000313" key="13">
    <source>
        <dbReference type="Proteomes" id="UP000000267"/>
    </source>
</evidence>
<feature type="compositionally biased region" description="Polar residues" evidence="10">
    <location>
        <begin position="287"/>
        <end position="296"/>
    </location>
</feature>
<dbReference type="PROSITE" id="PS00678">
    <property type="entry name" value="WD_REPEATS_1"/>
    <property type="match status" value="5"/>
</dbReference>
<dbReference type="OrthoDB" id="17410at2759"/>
<dbReference type="InterPro" id="IPR001680">
    <property type="entry name" value="WD40_rpt"/>
</dbReference>
<dbReference type="SUPFAM" id="SSF50978">
    <property type="entry name" value="WD40 repeat-like"/>
    <property type="match status" value="1"/>
</dbReference>
<evidence type="ECO:0000256" key="5">
    <source>
        <dbReference type="ARBA" id="ARBA00023163"/>
    </source>
</evidence>
<keyword evidence="4" id="KW-0805">Transcription regulation</keyword>
<dbReference type="PROSITE" id="PS50294">
    <property type="entry name" value="WD_REPEATS_REGION"/>
    <property type="match status" value="5"/>
</dbReference>
<dbReference type="GO" id="GO:0006974">
    <property type="term" value="P:DNA damage response"/>
    <property type="evidence" value="ECO:0007669"/>
    <property type="project" value="EnsemblFungi"/>
</dbReference>
<dbReference type="GO" id="GO:0017053">
    <property type="term" value="C:transcription repressor complex"/>
    <property type="evidence" value="ECO:0007669"/>
    <property type="project" value="EnsemblFungi"/>
</dbReference>
<protein>
    <recommendedName>
        <fullName evidence="8">General transcriptional corepressor TUP1</fullName>
    </recommendedName>
    <alternativeName>
        <fullName evidence="7">Transcriptional repressor TUP1</fullName>
    </alternativeName>
</protein>
<proteinExistence type="inferred from homology"/>
<dbReference type="GO" id="GO:0006972">
    <property type="term" value="P:hyperosmotic response"/>
    <property type="evidence" value="ECO:0007669"/>
    <property type="project" value="EnsemblFungi"/>
</dbReference>
<dbReference type="Pfam" id="PF00400">
    <property type="entry name" value="WD40"/>
    <property type="match status" value="7"/>
</dbReference>
<dbReference type="KEGG" id="vpo:Kpol_1028p23"/>
<dbReference type="GO" id="GO:0000122">
    <property type="term" value="P:negative regulation of transcription by RNA polymerase II"/>
    <property type="evidence" value="ECO:0007669"/>
    <property type="project" value="EnsemblFungi"/>
</dbReference>
<evidence type="ECO:0000256" key="2">
    <source>
        <dbReference type="ARBA" id="ARBA00022574"/>
    </source>
</evidence>
<dbReference type="GO" id="GO:0036033">
    <property type="term" value="F:mediator complex binding"/>
    <property type="evidence" value="ECO:0007669"/>
    <property type="project" value="EnsemblFungi"/>
</dbReference>
<dbReference type="GO" id="GO:0000278">
    <property type="term" value="P:mitotic cell cycle"/>
    <property type="evidence" value="ECO:0007669"/>
    <property type="project" value="EnsemblFungi"/>
</dbReference>
<evidence type="ECO:0000256" key="3">
    <source>
        <dbReference type="ARBA" id="ARBA00022737"/>
    </source>
</evidence>
<dbReference type="Proteomes" id="UP000000267">
    <property type="component" value="Unassembled WGS sequence"/>
</dbReference>
<dbReference type="GO" id="GO:0042826">
    <property type="term" value="F:histone deacetylase binding"/>
    <property type="evidence" value="ECO:0007669"/>
    <property type="project" value="EnsemblFungi"/>
</dbReference>
<dbReference type="HOGENOM" id="CLU_000288_57_23_1"/>
<evidence type="ECO:0000256" key="4">
    <source>
        <dbReference type="ARBA" id="ARBA00023015"/>
    </source>
</evidence>
<keyword evidence="13" id="KW-1185">Reference proteome</keyword>
<evidence type="ECO:0000256" key="8">
    <source>
        <dbReference type="ARBA" id="ARBA00074105"/>
    </source>
</evidence>
<dbReference type="GO" id="GO:0080025">
    <property type="term" value="F:phosphatidylinositol-3,5-bisphosphate binding"/>
    <property type="evidence" value="ECO:0007669"/>
    <property type="project" value="EnsemblFungi"/>
</dbReference>
<dbReference type="GO" id="GO:0042304">
    <property type="term" value="P:regulation of fatty acid biosynthetic process"/>
    <property type="evidence" value="ECO:0007669"/>
    <property type="project" value="EnsemblFungi"/>
</dbReference>
<feature type="repeat" description="WD" evidence="9">
    <location>
        <begin position="591"/>
        <end position="632"/>
    </location>
</feature>
<sequence>MSAAISNSQSKINELLEAVKQEFAQVSQDANSYRLQNQKDYDSKINQQLAEMQQIRNTVYELELTHRKMKDAYEEEINRLKIELDQRDRQLASLTAHHHQQQQHQQQQHQQHQQQGSPAMLNVPFSSHMQQGAPSAVPQPQFQGNVSNQMPPQLPVITSNQQQQLQQQQNLQGNYMVTNPLPVPTVQSQITQQEGSQQMIPPIEAPSNNVATPATQPIPMAGTPATSAVQAPTQAPVAAKATATPSLPAVASQTSPVVQPVSTPPVAGAAPAPAATASSTTTPVAQESAQPTKTQTPVEEEKPQVTKEEERKPAVAGTTEEQESHYLVPYNQRANHTKPIPPFLLDLDSQIVPPHLKKQTNDYYILYNPALPREINVDLLHSLDHTSVVCCVRFSNDGQFLATGCNKTTQVFRVSDGELVARLSDDSTSQGVQGQSDAANGTADGTSGETNSFATSTSASSDLYIRSVCFSPDGKFLATGAEDRLIRIWDIAQKKIVMVLQGHEQDIYSLDYFPSGDKLVSGSGDRTVRIWDLRNGQCSLTLSIEDGVTTVAVSPGDGKYIAAGSLDRAVRVWDSETGFLVERLDSENELGTGHKDSVYSVVFTRDGNNVVSGSLDRSVKLWNLRGDNNQDVKPNVPGTCEVTYTGHKDFVLSVATTQNDEYILSGSKDRGVLFWDTKSGNPLLMLQGHRNSVISVAVANGFPLGPNVGVFATGSGDCKARIWKYTRAPATENINDPKIKEVKE</sequence>
<feature type="repeat" description="WD" evidence="9">
    <location>
        <begin position="500"/>
        <end position="541"/>
    </location>
</feature>
<dbReference type="GO" id="GO:0005634">
    <property type="term" value="C:nucleus"/>
    <property type="evidence" value="ECO:0007669"/>
    <property type="project" value="EnsemblFungi"/>
</dbReference>
<feature type="compositionally biased region" description="Low complexity" evidence="10">
    <location>
        <begin position="102"/>
        <end position="115"/>
    </location>
</feature>
<dbReference type="PROSITE" id="PS50082">
    <property type="entry name" value="WD_REPEATS_2"/>
    <property type="match status" value="5"/>
</dbReference>
<feature type="compositionally biased region" description="Low complexity" evidence="10">
    <location>
        <begin position="257"/>
        <end position="285"/>
    </location>
</feature>
<keyword evidence="3" id="KW-0677">Repeat</keyword>
<dbReference type="Gene3D" id="2.130.10.10">
    <property type="entry name" value="YVTN repeat-like/Quinoprotein amine dehydrogenase"/>
    <property type="match status" value="1"/>
</dbReference>
<evidence type="ECO:0000256" key="9">
    <source>
        <dbReference type="PROSITE-ProRule" id="PRU00221"/>
    </source>
</evidence>
<reference evidence="12 13" key="1">
    <citation type="journal article" date="2007" name="Proc. Natl. Acad. Sci. U.S.A.">
        <title>Independent sorting-out of thousands of duplicated gene pairs in two yeast species descended from a whole-genome duplication.</title>
        <authorList>
            <person name="Scannell D.R."/>
            <person name="Frank A.C."/>
            <person name="Conant G.C."/>
            <person name="Byrne K.P."/>
            <person name="Woolfit M."/>
            <person name="Wolfe K.H."/>
        </authorList>
    </citation>
    <scope>NUCLEOTIDE SEQUENCE [LARGE SCALE GENOMIC DNA]</scope>
    <source>
        <strain evidence="13">ATCC 22028 / DSM 70294 / BCRC 21397 / CBS 2163 / NBRC 10782 / NRRL Y-8283 / UCD 57-17</strain>
    </source>
</reference>
<dbReference type="AlphaFoldDB" id="A7TFZ3"/>
<dbReference type="GeneID" id="5547063"/>